<feature type="transmembrane region" description="Helical" evidence="1">
    <location>
        <begin position="34"/>
        <end position="53"/>
    </location>
</feature>
<proteinExistence type="predicted"/>
<accession>A0AAP5I5Y2</accession>
<evidence type="ECO:0000313" key="3">
    <source>
        <dbReference type="Proteomes" id="UP000667802"/>
    </source>
</evidence>
<keyword evidence="1" id="KW-0472">Membrane</keyword>
<dbReference type="RefSeq" id="WP_208348928.1">
    <property type="nucleotide sequence ID" value="NZ_JAALHA020000002.1"/>
</dbReference>
<gene>
    <name evidence="2" type="ORF">G7B40_006810</name>
</gene>
<evidence type="ECO:0000256" key="1">
    <source>
        <dbReference type="SAM" id="Phobius"/>
    </source>
</evidence>
<sequence>MNQNYSTKWWAAFTCIAFLEAILLIMLLSGQTSIQLILAIVVIAMLLFLSPRLDDVISFTFDRGSFDNKINSMNKKVTTAKARADKMILLSMTKSTYDHLKKIGSGNFGSYKMTENLEREVYHLLDLGYIDNIERVRSIPYEADNLSAYLKITDAGKQFIELRKSVEEDK</sequence>
<evidence type="ECO:0000313" key="2">
    <source>
        <dbReference type="EMBL" id="MDR9894282.1"/>
    </source>
</evidence>
<organism evidence="2 3">
    <name type="scientific">Aetokthonos hydrillicola Thurmond2011</name>
    <dbReference type="NCBI Taxonomy" id="2712845"/>
    <lineage>
        <taxon>Bacteria</taxon>
        <taxon>Bacillati</taxon>
        <taxon>Cyanobacteriota</taxon>
        <taxon>Cyanophyceae</taxon>
        <taxon>Nostocales</taxon>
        <taxon>Hapalosiphonaceae</taxon>
        <taxon>Aetokthonos</taxon>
    </lineage>
</organism>
<reference evidence="3" key="1">
    <citation type="journal article" date="2021" name="Science">
        <title>Hunting the eagle killer: A cyanobacterial neurotoxin causes vacuolar myelinopathy.</title>
        <authorList>
            <person name="Breinlinger S."/>
            <person name="Phillips T.J."/>
            <person name="Haram B.N."/>
            <person name="Mares J."/>
            <person name="Martinez Yerena J.A."/>
            <person name="Hrouzek P."/>
            <person name="Sobotka R."/>
            <person name="Henderson W.M."/>
            <person name="Schmieder P."/>
            <person name="Williams S.M."/>
            <person name="Lauderdale J.D."/>
            <person name="Wilde H.D."/>
            <person name="Gerrin W."/>
            <person name="Kust A."/>
            <person name="Washington J.W."/>
            <person name="Wagner C."/>
            <person name="Geier B."/>
            <person name="Liebeke M."/>
            <person name="Enke H."/>
            <person name="Niedermeyer T.H.J."/>
            <person name="Wilde S.B."/>
        </authorList>
    </citation>
    <scope>NUCLEOTIDE SEQUENCE [LARGE SCALE GENOMIC DNA]</scope>
    <source>
        <strain evidence="3">Thurmond2011</strain>
    </source>
</reference>
<keyword evidence="3" id="KW-1185">Reference proteome</keyword>
<protein>
    <submittedName>
        <fullName evidence="2">Uncharacterized protein</fullName>
    </submittedName>
</protein>
<keyword evidence="1" id="KW-0812">Transmembrane</keyword>
<feature type="transmembrane region" description="Helical" evidence="1">
    <location>
        <begin position="9"/>
        <end position="28"/>
    </location>
</feature>
<name>A0AAP5I5Y2_9CYAN</name>
<comment type="caution">
    <text evidence="2">The sequence shown here is derived from an EMBL/GenBank/DDBJ whole genome shotgun (WGS) entry which is preliminary data.</text>
</comment>
<dbReference type="AlphaFoldDB" id="A0AAP5I5Y2"/>
<dbReference type="Proteomes" id="UP000667802">
    <property type="component" value="Unassembled WGS sequence"/>
</dbReference>
<keyword evidence="1" id="KW-1133">Transmembrane helix</keyword>
<dbReference type="EMBL" id="JAALHA020000002">
    <property type="protein sequence ID" value="MDR9894282.1"/>
    <property type="molecule type" value="Genomic_DNA"/>
</dbReference>